<keyword evidence="6" id="KW-1133">Transmembrane helix</keyword>
<evidence type="ECO:0000256" key="4">
    <source>
        <dbReference type="ARBA" id="ARBA00022771"/>
    </source>
</evidence>
<dbReference type="PANTHER" id="PTHR14402">
    <property type="entry name" value="RECEPTOR TRANSPORTING PROTEIN"/>
    <property type="match status" value="1"/>
</dbReference>
<proteinExistence type="predicted"/>
<keyword evidence="2" id="KW-0812">Transmembrane</keyword>
<evidence type="ECO:0000259" key="8">
    <source>
        <dbReference type="SMART" id="SM01328"/>
    </source>
</evidence>
<evidence type="ECO:0000256" key="7">
    <source>
        <dbReference type="ARBA" id="ARBA00023136"/>
    </source>
</evidence>
<evidence type="ECO:0000256" key="3">
    <source>
        <dbReference type="ARBA" id="ARBA00022723"/>
    </source>
</evidence>
<dbReference type="Pfam" id="PF13695">
    <property type="entry name" value="Zn_ribbon_3CxxC"/>
    <property type="match status" value="1"/>
</dbReference>
<evidence type="ECO:0000256" key="2">
    <source>
        <dbReference type="ARBA" id="ARBA00022692"/>
    </source>
</evidence>
<feature type="domain" description="3CxxC-type" evidence="8">
    <location>
        <begin position="58"/>
        <end position="167"/>
    </location>
</feature>
<evidence type="ECO:0000256" key="1">
    <source>
        <dbReference type="ARBA" id="ARBA00004167"/>
    </source>
</evidence>
<evidence type="ECO:0000256" key="5">
    <source>
        <dbReference type="ARBA" id="ARBA00022833"/>
    </source>
</evidence>
<dbReference type="Ensembl" id="ENSORLT00020006983.1">
    <property type="protein sequence ID" value="ENSORLP00020005024.1"/>
    <property type="gene ID" value="ENSORLG00020005803.1"/>
</dbReference>
<dbReference type="AlphaFoldDB" id="A0A3P9K9B3"/>
<evidence type="ECO:0000256" key="6">
    <source>
        <dbReference type="ARBA" id="ARBA00022989"/>
    </source>
</evidence>
<dbReference type="GO" id="GO:0016020">
    <property type="term" value="C:membrane"/>
    <property type="evidence" value="ECO:0007669"/>
    <property type="project" value="UniProtKB-SubCell"/>
</dbReference>
<evidence type="ECO:0000313" key="10">
    <source>
        <dbReference type="Proteomes" id="UP000265180"/>
    </source>
</evidence>
<comment type="subcellular location">
    <subcellularLocation>
        <location evidence="1">Membrane</location>
        <topology evidence="1">Single-pass membrane protein</topology>
    </subcellularLocation>
</comment>
<keyword evidence="7" id="KW-0472">Membrane</keyword>
<reference evidence="9" key="3">
    <citation type="submission" date="2025-08" db="UniProtKB">
        <authorList>
            <consortium name="Ensembl"/>
        </authorList>
    </citation>
    <scope>IDENTIFICATION</scope>
    <source>
        <strain evidence="9">HNI</strain>
    </source>
</reference>
<dbReference type="Proteomes" id="UP000265180">
    <property type="component" value="Chromosome 11"/>
</dbReference>
<sequence length="180" mass="20784">MARRSTDWLPSLWMEIFNDLLDYELDNEDPWTLHFNYSITDKLTAQEKNTGWKICCTCTQAEFKCGSCGKTWFSARVTVLFRYRLRRGRGTIIMRPFGQSCLTCQDEFDLPGFARKTVEDSLVKVFSKIRKNCYMENDDNNDIDAAPSPRRYTKPHKSTLCQACKEGICKQDDNDDGTAG</sequence>
<keyword evidence="4" id="KW-0863">Zinc-finger</keyword>
<keyword evidence="5" id="KW-0862">Zinc</keyword>
<accession>A0A3P9K9B3</accession>
<dbReference type="InterPro" id="IPR027377">
    <property type="entry name" value="ZAR1/RTP1-5-like_Znf-3CxxC"/>
</dbReference>
<reference evidence="9" key="4">
    <citation type="submission" date="2025-09" db="UniProtKB">
        <authorList>
            <consortium name="Ensembl"/>
        </authorList>
    </citation>
    <scope>IDENTIFICATION</scope>
    <source>
        <strain evidence="9">HNI</strain>
    </source>
</reference>
<evidence type="ECO:0000313" key="9">
    <source>
        <dbReference type="Ensembl" id="ENSORLP00020005024.1"/>
    </source>
</evidence>
<dbReference type="SMART" id="SM01328">
    <property type="entry name" value="zf-3CxxC"/>
    <property type="match status" value="1"/>
</dbReference>
<keyword evidence="3" id="KW-0479">Metal-binding</keyword>
<dbReference type="GO" id="GO:0008270">
    <property type="term" value="F:zinc ion binding"/>
    <property type="evidence" value="ECO:0007669"/>
    <property type="project" value="UniProtKB-KW"/>
</dbReference>
<reference evidence="9 10" key="2">
    <citation type="submission" date="2017-04" db="EMBL/GenBank/DDBJ databases">
        <title>CpG methylation of centromeres and impact of large insertions on vertebrate speciation.</title>
        <authorList>
            <person name="Ichikawa K."/>
            <person name="Yoshimura J."/>
            <person name="Morishita S."/>
        </authorList>
    </citation>
    <scope>NUCLEOTIDE SEQUENCE</scope>
    <source>
        <strain evidence="9 10">HNI</strain>
    </source>
</reference>
<organism evidence="9 10">
    <name type="scientific">Oryzias latipes</name>
    <name type="common">Japanese rice fish</name>
    <name type="synonym">Japanese killifish</name>
    <dbReference type="NCBI Taxonomy" id="8090"/>
    <lineage>
        <taxon>Eukaryota</taxon>
        <taxon>Metazoa</taxon>
        <taxon>Chordata</taxon>
        <taxon>Craniata</taxon>
        <taxon>Vertebrata</taxon>
        <taxon>Euteleostomi</taxon>
        <taxon>Actinopterygii</taxon>
        <taxon>Neopterygii</taxon>
        <taxon>Teleostei</taxon>
        <taxon>Neoteleostei</taxon>
        <taxon>Acanthomorphata</taxon>
        <taxon>Ovalentaria</taxon>
        <taxon>Atherinomorphae</taxon>
        <taxon>Beloniformes</taxon>
        <taxon>Adrianichthyidae</taxon>
        <taxon>Oryziinae</taxon>
        <taxon>Oryzias</taxon>
    </lineage>
</organism>
<dbReference type="InterPro" id="IPR026096">
    <property type="entry name" value="R-trans_p"/>
</dbReference>
<name>A0A3P9K9B3_ORYLA</name>
<dbReference type="PANTHER" id="PTHR14402:SF20">
    <property type="entry name" value="RECEPTOR-TRANSPORTING PROTEIN 2"/>
    <property type="match status" value="1"/>
</dbReference>
<reference key="1">
    <citation type="journal article" date="2007" name="Nature">
        <title>The medaka draft genome and insights into vertebrate genome evolution.</title>
        <authorList>
            <person name="Kasahara M."/>
            <person name="Naruse K."/>
            <person name="Sasaki S."/>
            <person name="Nakatani Y."/>
            <person name="Qu W."/>
            <person name="Ahsan B."/>
            <person name="Yamada T."/>
            <person name="Nagayasu Y."/>
            <person name="Doi K."/>
            <person name="Kasai Y."/>
            <person name="Jindo T."/>
            <person name="Kobayashi D."/>
            <person name="Shimada A."/>
            <person name="Toyoda A."/>
            <person name="Kuroki Y."/>
            <person name="Fujiyama A."/>
            <person name="Sasaki T."/>
            <person name="Shimizu A."/>
            <person name="Asakawa S."/>
            <person name="Shimizu N."/>
            <person name="Hashimoto S."/>
            <person name="Yang J."/>
            <person name="Lee Y."/>
            <person name="Matsushima K."/>
            <person name="Sugano S."/>
            <person name="Sakaizumi M."/>
            <person name="Narita T."/>
            <person name="Ohishi K."/>
            <person name="Haga S."/>
            <person name="Ohta F."/>
            <person name="Nomoto H."/>
            <person name="Nogata K."/>
            <person name="Morishita T."/>
            <person name="Endo T."/>
            <person name="Shin-I T."/>
            <person name="Takeda H."/>
            <person name="Morishita S."/>
            <person name="Kohara Y."/>
        </authorList>
    </citation>
    <scope>NUCLEOTIDE SEQUENCE [LARGE SCALE GENOMIC DNA]</scope>
    <source>
        <strain>Hd-rR</strain>
    </source>
</reference>
<protein>
    <recommendedName>
        <fullName evidence="8">3CxxC-type domain-containing protein</fullName>
    </recommendedName>
</protein>